<dbReference type="AlphaFoldDB" id="W7QGN5"/>
<keyword evidence="2" id="KW-1185">Reference proteome</keyword>
<proteinExistence type="predicted"/>
<gene>
    <name evidence="1" type="ORF">DS2_19231</name>
</gene>
<dbReference type="RefSeq" id="WP_035016720.1">
    <property type="nucleotide sequence ID" value="NZ_ARZY01000086.1"/>
</dbReference>
<evidence type="ECO:0000313" key="2">
    <source>
        <dbReference type="Proteomes" id="UP000019276"/>
    </source>
</evidence>
<accession>W7QGN5</accession>
<sequence length="549" mass="56169">TEADSVTDAGALTVTTAVDIDTSANNGVVDLDNNTHSFASFAANAGTGAVAIDETDALALGAVTASTLDITAGGAITSTDSLVLSGDLTIDTSIANANVTLDDEDNSLAGSVAVNAGTGSVVIEDSTALDLGATTASSLDVTSGGDLTDSGNVVVGTLAFDAAGSVTLDSVDLDTLDDSAAQGNVAITTNANSNDTLTINDIIITDSAATSDETSYTVNISETQGSAESELLLTGDIKGTDGSTDLYLGKITISAGTSSERQLDSDGNAMLKAKSFDLSAHGNMGRDNAIEVDWKASTASSVNRLTINLGDLDAVDIDNNGDHSNNNSDFDDVELAIDITGFDLEDENNLLGGSREIDINFTTENAIDTAASADLVDATNDILSGNFEELNYFNRNTFNSVNNRIDQLEALLGEGFDASNNQTVAAYISYLVNGSDGINGFVDINGNLISGGISASAFFNGTDGSYTTITKLGNQLASIATFYEDVSDDSDISNDVVASAADGSDVDYAVLKSTVRAGDLNSDSTSDTLANEFAAIQSDVDQNETDADN</sequence>
<reference evidence="1 2" key="1">
    <citation type="journal article" date="2014" name="Genome Announc.">
        <title>Draft Genome Sequence of the Agar-Degrading Bacterium Catenovulum sp. Strain DS-2, Isolated from Intestines of Haliotis diversicolor.</title>
        <authorList>
            <person name="Shan D."/>
            <person name="Li X."/>
            <person name="Gu Z."/>
            <person name="Wei G."/>
            <person name="Gao Z."/>
            <person name="Shao Z."/>
        </authorList>
    </citation>
    <scope>NUCLEOTIDE SEQUENCE [LARGE SCALE GENOMIC DNA]</scope>
    <source>
        <strain evidence="1 2">DS-2</strain>
    </source>
</reference>
<dbReference type="Pfam" id="PF18886">
    <property type="entry name" value="DUF5649"/>
    <property type="match status" value="3"/>
</dbReference>
<feature type="non-terminal residue" evidence="1">
    <location>
        <position position="1"/>
    </location>
</feature>
<dbReference type="EMBL" id="ARZY01000086">
    <property type="protein sequence ID" value="EWH08072.1"/>
    <property type="molecule type" value="Genomic_DNA"/>
</dbReference>
<dbReference type="Proteomes" id="UP000019276">
    <property type="component" value="Unassembled WGS sequence"/>
</dbReference>
<name>W7QGN5_9ALTE</name>
<feature type="non-terminal residue" evidence="1">
    <location>
        <position position="549"/>
    </location>
</feature>
<protein>
    <submittedName>
        <fullName evidence="1">Uncharacterized protein</fullName>
    </submittedName>
</protein>
<dbReference type="InterPro" id="IPR043709">
    <property type="entry name" value="DUF5649"/>
</dbReference>
<evidence type="ECO:0000313" key="1">
    <source>
        <dbReference type="EMBL" id="EWH08072.1"/>
    </source>
</evidence>
<dbReference type="STRING" id="1328313.DS2_19231"/>
<organism evidence="1 2">
    <name type="scientific">Catenovulum agarivorans DS-2</name>
    <dbReference type="NCBI Taxonomy" id="1328313"/>
    <lineage>
        <taxon>Bacteria</taxon>
        <taxon>Pseudomonadati</taxon>
        <taxon>Pseudomonadota</taxon>
        <taxon>Gammaproteobacteria</taxon>
        <taxon>Alteromonadales</taxon>
        <taxon>Alteromonadaceae</taxon>
        <taxon>Catenovulum</taxon>
    </lineage>
</organism>
<comment type="caution">
    <text evidence="1">The sequence shown here is derived from an EMBL/GenBank/DDBJ whole genome shotgun (WGS) entry which is preliminary data.</text>
</comment>